<dbReference type="Gene3D" id="1.10.510.10">
    <property type="entry name" value="Transferase(Phosphotransferase) domain 1"/>
    <property type="match status" value="1"/>
</dbReference>
<evidence type="ECO:0000256" key="1">
    <source>
        <dbReference type="SAM" id="Phobius"/>
    </source>
</evidence>
<keyword evidence="4" id="KW-1185">Reference proteome</keyword>
<accession>A0A8R1DEQ9</accession>
<dbReference type="InterPro" id="IPR000719">
    <property type="entry name" value="Prot_kinase_dom"/>
</dbReference>
<feature type="transmembrane region" description="Helical" evidence="1">
    <location>
        <begin position="486"/>
        <end position="504"/>
    </location>
</feature>
<dbReference type="PANTHER" id="PTHR24361:SF824">
    <property type="entry name" value="SERINE_THREONINE-PROTEIN KINASE NEK6"/>
    <property type="match status" value="1"/>
</dbReference>
<protein>
    <submittedName>
        <fullName evidence="3">Protein kinase domain-containing protein</fullName>
    </submittedName>
</protein>
<dbReference type="Pfam" id="PF00069">
    <property type="entry name" value="Pkinase"/>
    <property type="match status" value="1"/>
</dbReference>
<dbReference type="InterPro" id="IPR053235">
    <property type="entry name" value="Ser_Thr_kinase"/>
</dbReference>
<reference evidence="3" key="2">
    <citation type="submission" date="2022-06" db="UniProtKB">
        <authorList>
            <consortium name="EnsemblMetazoa"/>
        </authorList>
    </citation>
    <scope>IDENTIFICATION</scope>
    <source>
        <strain evidence="3">DF5081</strain>
    </source>
</reference>
<dbReference type="InterPro" id="IPR011009">
    <property type="entry name" value="Kinase-like_dom_sf"/>
</dbReference>
<feature type="domain" description="Protein kinase" evidence="2">
    <location>
        <begin position="93"/>
        <end position="374"/>
    </location>
</feature>
<name>A0A8R1DEQ9_CAEJA</name>
<reference evidence="4" key="1">
    <citation type="submission" date="2010-08" db="EMBL/GenBank/DDBJ databases">
        <authorList>
            <consortium name="Caenorhabditis japonica Sequencing Consortium"/>
            <person name="Wilson R.K."/>
        </authorList>
    </citation>
    <scope>NUCLEOTIDE SEQUENCE [LARGE SCALE GENOMIC DNA]</scope>
    <source>
        <strain evidence="4">DF5081</strain>
    </source>
</reference>
<dbReference type="SUPFAM" id="SSF56112">
    <property type="entry name" value="Protein kinase-like (PK-like)"/>
    <property type="match status" value="1"/>
</dbReference>
<evidence type="ECO:0000313" key="4">
    <source>
        <dbReference type="Proteomes" id="UP000005237"/>
    </source>
</evidence>
<dbReference type="GO" id="GO:0005737">
    <property type="term" value="C:cytoplasm"/>
    <property type="evidence" value="ECO:0007669"/>
    <property type="project" value="TreeGrafter"/>
</dbReference>
<organism evidence="3 4">
    <name type="scientific">Caenorhabditis japonica</name>
    <dbReference type="NCBI Taxonomy" id="281687"/>
    <lineage>
        <taxon>Eukaryota</taxon>
        <taxon>Metazoa</taxon>
        <taxon>Ecdysozoa</taxon>
        <taxon>Nematoda</taxon>
        <taxon>Chromadorea</taxon>
        <taxon>Rhabditida</taxon>
        <taxon>Rhabditina</taxon>
        <taxon>Rhabditomorpha</taxon>
        <taxon>Rhabditoidea</taxon>
        <taxon>Rhabditidae</taxon>
        <taxon>Peloderinae</taxon>
        <taxon>Caenorhabditis</taxon>
    </lineage>
</organism>
<dbReference type="PROSITE" id="PS50011">
    <property type="entry name" value="PROTEIN_KINASE_DOM"/>
    <property type="match status" value="1"/>
</dbReference>
<evidence type="ECO:0000313" key="3">
    <source>
        <dbReference type="EnsemblMetazoa" id="CJA00553.1"/>
    </source>
</evidence>
<feature type="transmembrane region" description="Helical" evidence="1">
    <location>
        <begin position="445"/>
        <end position="474"/>
    </location>
</feature>
<dbReference type="GO" id="GO:0004672">
    <property type="term" value="F:protein kinase activity"/>
    <property type="evidence" value="ECO:0007669"/>
    <property type="project" value="InterPro"/>
</dbReference>
<dbReference type="AlphaFoldDB" id="A0A8R1DEQ9"/>
<evidence type="ECO:0000259" key="2">
    <source>
        <dbReference type="PROSITE" id="PS50011"/>
    </source>
</evidence>
<sequence>MMHPEIIVEEVEDEEYSSLDAEEYGQGLVEDDVATPLRPADTFPLKRKNSPAKMTEENLQYLKAIHTDFREYSTASPTSTSCSTMSRYEFTNWRINDEVMSNMMHISTICERDKICRTSKYVYTITMASYTVTEWKLSGSTPKECEKVSKLIENLCIQRHKRLAPIYGYHWKTSTDLLLFRAHVPCGTVGDLVKRSAIQQETALRYIVHVIDALSFLHDRNYVHGKVNASNLLLTISNNVLLADPYIEGLPTPQKRRALLASPPEAFENWESYPCLTPSSDMWSVGCVLVTMVTRYPPFLDYFMHFHGENLHRELITEWTSRRQLVYSSKTLIPEASKELRDLADQLFVINSANRPSAHHLLDAYGSKSRKTSIRNSLTSLAAAKELDPPSPTNEFDLDRENDEQHIQLEKLIKRAEKMQEGGFFPFVRWYCSRVLFFTTLLLKWIGMVLCAATSLAVVAGSVFLAIFVIYNGIQVTCQCTLNEGFIVLIALIILPILILLTTLCCNNSLEKYQADVENGKLERSCFVLKTPKTDIVACGYILVEGRIYVDINSEENTRKMGIAEGLAQLANRDGIFNGVARIA</sequence>
<keyword evidence="1" id="KW-1133">Transmembrane helix</keyword>
<dbReference type="SMART" id="SM00220">
    <property type="entry name" value="S_TKc"/>
    <property type="match status" value="1"/>
</dbReference>
<proteinExistence type="predicted"/>
<keyword evidence="1" id="KW-0472">Membrane</keyword>
<dbReference type="PANTHER" id="PTHR24361">
    <property type="entry name" value="MITOGEN-ACTIVATED KINASE KINASE KINASE"/>
    <property type="match status" value="1"/>
</dbReference>
<dbReference type="GO" id="GO:0005524">
    <property type="term" value="F:ATP binding"/>
    <property type="evidence" value="ECO:0007669"/>
    <property type="project" value="InterPro"/>
</dbReference>
<dbReference type="EnsemblMetazoa" id="CJA00553.1">
    <property type="protein sequence ID" value="CJA00553.1"/>
    <property type="gene ID" value="WBGene00119757"/>
</dbReference>
<keyword evidence="1" id="KW-0812">Transmembrane</keyword>
<dbReference type="Proteomes" id="UP000005237">
    <property type="component" value="Unassembled WGS sequence"/>
</dbReference>